<gene>
    <name evidence="1" type="ORF">LZ538_03090</name>
</gene>
<keyword evidence="2" id="KW-1185">Reference proteome</keyword>
<name>A0ABT0RZK7_9SPHN</name>
<protein>
    <submittedName>
        <fullName evidence="1">Uncharacterized protein</fullName>
    </submittedName>
</protein>
<sequence length="79" mass="8960">MTGILGKFHVEHGAYGARIVTRTQHLSGDCNEEREVDEAIQMLKDDIDACGREMKRLLEVNRRGSLFEGWPSPKDMQDA</sequence>
<reference evidence="1" key="1">
    <citation type="submission" date="2022-05" db="EMBL/GenBank/DDBJ databases">
        <authorList>
            <person name="Jo J.-H."/>
            <person name="Im W.-T."/>
        </authorList>
    </citation>
    <scope>NUCLEOTIDE SEQUENCE</scope>
    <source>
        <strain evidence="1">SE220</strain>
    </source>
</reference>
<organism evidence="1 2">
    <name type="scientific">Sphingomonas hankyongi</name>
    <dbReference type="NCBI Taxonomy" id="2908209"/>
    <lineage>
        <taxon>Bacteria</taxon>
        <taxon>Pseudomonadati</taxon>
        <taxon>Pseudomonadota</taxon>
        <taxon>Alphaproteobacteria</taxon>
        <taxon>Sphingomonadales</taxon>
        <taxon>Sphingomonadaceae</taxon>
        <taxon>Sphingomonas</taxon>
    </lineage>
</organism>
<dbReference type="EMBL" id="JAMGBE010000001">
    <property type="protein sequence ID" value="MCL6729040.1"/>
    <property type="molecule type" value="Genomic_DNA"/>
</dbReference>
<evidence type="ECO:0000313" key="2">
    <source>
        <dbReference type="Proteomes" id="UP001165342"/>
    </source>
</evidence>
<dbReference type="Proteomes" id="UP001165342">
    <property type="component" value="Unassembled WGS sequence"/>
</dbReference>
<comment type="caution">
    <text evidence="1">The sequence shown here is derived from an EMBL/GenBank/DDBJ whole genome shotgun (WGS) entry which is preliminary data.</text>
</comment>
<accession>A0ABT0RZK7</accession>
<dbReference type="RefSeq" id="WP_249830526.1">
    <property type="nucleotide sequence ID" value="NZ_JAMGBE010000001.1"/>
</dbReference>
<proteinExistence type="predicted"/>
<evidence type="ECO:0000313" key="1">
    <source>
        <dbReference type="EMBL" id="MCL6729040.1"/>
    </source>
</evidence>